<reference evidence="3" key="2">
    <citation type="submission" date="2023-04" db="EMBL/GenBank/DDBJ databases">
        <title>'Rhodoalgimonas zhirmunskyi' gen. nov., isolated from a red alga.</title>
        <authorList>
            <person name="Nedashkovskaya O.I."/>
            <person name="Otstavnykh N.Y."/>
            <person name="Bystritskaya E.P."/>
            <person name="Balabanova L.A."/>
            <person name="Isaeva M.P."/>
        </authorList>
    </citation>
    <scope>NUCLEOTIDE SEQUENCE</scope>
    <source>
        <strain evidence="3">10Alg 79</strain>
    </source>
</reference>
<dbReference type="EMBL" id="JANFFA010000003">
    <property type="protein sequence ID" value="MDQ2094802.1"/>
    <property type="molecule type" value="Genomic_DNA"/>
</dbReference>
<organism evidence="3 4">
    <name type="scientific">Rhodalgimonas zhirmunskyi</name>
    <dbReference type="NCBI Taxonomy" id="2964767"/>
    <lineage>
        <taxon>Bacteria</taxon>
        <taxon>Pseudomonadati</taxon>
        <taxon>Pseudomonadota</taxon>
        <taxon>Alphaproteobacteria</taxon>
        <taxon>Rhodobacterales</taxon>
        <taxon>Roseobacteraceae</taxon>
        <taxon>Rhodalgimonas</taxon>
    </lineage>
</organism>
<evidence type="ECO:0000259" key="1">
    <source>
        <dbReference type="Pfam" id="PF17936"/>
    </source>
</evidence>
<accession>A0AAJ1UF49</accession>
<proteinExistence type="predicted"/>
<protein>
    <submittedName>
        <fullName evidence="3">Ig-like domain-containing protein</fullName>
    </submittedName>
</protein>
<evidence type="ECO:0000313" key="4">
    <source>
        <dbReference type="Proteomes" id="UP001227162"/>
    </source>
</evidence>
<dbReference type="InterPro" id="IPR044016">
    <property type="entry name" value="Big_13"/>
</dbReference>
<gene>
    <name evidence="3" type="ORF">NOI20_11825</name>
</gene>
<dbReference type="InterPro" id="IPR013783">
    <property type="entry name" value="Ig-like_fold"/>
</dbReference>
<dbReference type="NCBIfam" id="NF033510">
    <property type="entry name" value="Ca_tandemer"/>
    <property type="match status" value="9"/>
</dbReference>
<comment type="caution">
    <text evidence="3">The sequence shown here is derived from an EMBL/GenBank/DDBJ whole genome shotgun (WGS) entry which is preliminary data.</text>
</comment>
<evidence type="ECO:0000259" key="2">
    <source>
        <dbReference type="Pfam" id="PF19077"/>
    </source>
</evidence>
<dbReference type="Pfam" id="PF19077">
    <property type="entry name" value="Big_13"/>
    <property type="match status" value="2"/>
</dbReference>
<dbReference type="Proteomes" id="UP001227162">
    <property type="component" value="Unassembled WGS sequence"/>
</dbReference>
<name>A0AAJ1UF49_9RHOB</name>
<dbReference type="AlphaFoldDB" id="A0AAJ1UF49"/>
<feature type="domain" description="Bacterial Ig" evidence="1">
    <location>
        <begin position="593"/>
        <end position="663"/>
    </location>
</feature>
<dbReference type="Gene3D" id="2.60.40.10">
    <property type="entry name" value="Immunoglobulins"/>
    <property type="match status" value="9"/>
</dbReference>
<sequence>MKAIGYVVRGDAGVIQRSEISADGAPTAISAGSGQNISFNLRQADIQGYQRLGDNLQVTLIDGRVVILEDFYGAGDNARLFISADGYLNEVELVEGQDGAVYATYGPSEQWGKWSPSDDLIFLDGPEVAHAAVADDEVSMLGAGLLGAALSPGLLGAGAALGGLGLLGGGLGGSGGSGGGVSRIEPTVDQEGELTIAGDDVTEEEESILISGTAEPGSEVEVTIGGEAVTTITTEEGTWEVVFEGETFPDDGTYPVEVVVTEEGGIVTELTGPEIVIDLTGPVIEFTDGTVSVGDMTNGEDYADGVEIGGNGEPGASIAVTIDGVTHETVVADDGTWGVVFATSEIAAGEYETSVTVVSSDAYGNTTTVTDTVVIDTETSVAIDTGLAGGDDLINAAEAAAGVSLTGTAEAGASVEVTLEGVTHTVIADENGVWTAMFASSELPTGEMQATVTAVATDVAGNTSTTTSTIDIDTINNVTFEAGVVGGDGMVSASEMSGGVVLTGTTQPGSTVEVEMDGKSYTATVDASGNWSVNVPAVDIATGEYDASVVVTSTDAAGNVASTSGTFSVDTENAVTFAEDIVEGEGIVNAVEASDGVVLTGTTQPGSNVTVKMGAVTHTATVDAAGNWTANFAAHEIAAGEYDADVTVTSVDAVGNTAQTTGTVQIDTENAVNFVETPGGTDGVVNAAEAAAGVTITGQTDPGSSVVVELGGVSNTATVAADGSWSVNFAAGEIPSGEYTATLTATSTDAVGNVDVATDTVEIDTVAGSLTLSSDPIEYDNTINFVEESDGVTVKGTSDPGNVVEVTLAGVTHSVTTDAAGNWSAFYAGGEIPQGTYTADITATTTDAAGNSREVTGTVDVDTEVLNLAHTGDVADDNVINGDERDAGVTFTGTVESGSSVVVTMNGVSNTATVDANGNWSVDFAKSDIPTGEMNVEVVADVIDPAGNEASVSRMVEVDTLVNALANSSAPIEGDNVVNAAEAADGFTLTGVVEPGSVVEVSFGGATVTATVDASGNWSADIPASAINMDAEYSEDAVINATDAAGNTDSITRTIAVDTQAPDGGPVIENYTRGLSGYEAISVESTVNDLAVYEIGNHGSGPATQVASESDGIEISVLDQTMFGFNPTVPDGSHLVVTETDAAGNSSGTYLVLDETSTSVVDMSNPSLGDLQIETIDLQFAEDSQLTITEAQLVALSSNSDEVYISGGSDDTVTITGAIRTVNGDGVDTYTLGDGTLMIEDDINVII</sequence>
<feature type="domain" description="Bacterial Ig-like" evidence="2">
    <location>
        <begin position="502"/>
        <end position="571"/>
    </location>
</feature>
<feature type="domain" description="Bacterial Ig-like" evidence="2">
    <location>
        <begin position="382"/>
        <end position="474"/>
    </location>
</feature>
<evidence type="ECO:0000313" key="3">
    <source>
        <dbReference type="EMBL" id="MDQ2094802.1"/>
    </source>
</evidence>
<dbReference type="RefSeq" id="WP_317626413.1">
    <property type="nucleotide sequence ID" value="NZ_JANFFA010000003.1"/>
</dbReference>
<keyword evidence="4" id="KW-1185">Reference proteome</keyword>
<dbReference type="Pfam" id="PF17936">
    <property type="entry name" value="Big_6"/>
    <property type="match status" value="1"/>
</dbReference>
<reference evidence="3" key="1">
    <citation type="submission" date="2022-07" db="EMBL/GenBank/DDBJ databases">
        <authorList>
            <person name="Otstavnykh N."/>
            <person name="Isaeva M."/>
            <person name="Bystritskaya E."/>
        </authorList>
    </citation>
    <scope>NUCLEOTIDE SEQUENCE</scope>
    <source>
        <strain evidence="3">10Alg 79</strain>
    </source>
</reference>
<dbReference type="InterPro" id="IPR041498">
    <property type="entry name" value="Big_6"/>
</dbReference>